<comment type="caution">
    <text evidence="2">The sequence shown here is derived from an EMBL/GenBank/DDBJ whole genome shotgun (WGS) entry which is preliminary data.</text>
</comment>
<accession>A0A915ZS17</accession>
<dbReference type="EMBL" id="CAGKOT010000062">
    <property type="protein sequence ID" value="CAB5388803.1"/>
    <property type="molecule type" value="Genomic_DNA"/>
</dbReference>
<protein>
    <submittedName>
        <fullName evidence="2">Uncharacterized protein</fullName>
    </submittedName>
</protein>
<keyword evidence="1" id="KW-1133">Transmembrane helix</keyword>
<keyword evidence="1" id="KW-0812">Transmembrane</keyword>
<evidence type="ECO:0000313" key="2">
    <source>
        <dbReference type="EMBL" id="CAB5388803.1"/>
    </source>
</evidence>
<proteinExistence type="predicted"/>
<gene>
    <name evidence="2" type="ORF">CHRIB12_LOCUS20774</name>
</gene>
<evidence type="ECO:0000313" key="3">
    <source>
        <dbReference type="Proteomes" id="UP000684084"/>
    </source>
</evidence>
<reference evidence="2" key="1">
    <citation type="submission" date="2020-05" db="EMBL/GenBank/DDBJ databases">
        <authorList>
            <person name="Rincon C."/>
            <person name="Sanders R I."/>
            <person name="Robbins C."/>
            <person name="Chaturvedi A."/>
        </authorList>
    </citation>
    <scope>NUCLEOTIDE SEQUENCE</scope>
    <source>
        <strain evidence="2">CHB12</strain>
    </source>
</reference>
<keyword evidence="1" id="KW-0472">Membrane</keyword>
<sequence length="85" mass="9645">MLHSRSPIHDPLSRATPYSVRTNIALELWRFCFFVGDNGVTFTFIFLFKFLASSSTPSAASCLIFKEPVGIVLQVETNRRVMVMM</sequence>
<name>A0A915ZS17_9GLOM</name>
<dbReference type="Proteomes" id="UP000684084">
    <property type="component" value="Unassembled WGS sequence"/>
</dbReference>
<feature type="transmembrane region" description="Helical" evidence="1">
    <location>
        <begin position="28"/>
        <end position="48"/>
    </location>
</feature>
<evidence type="ECO:0000256" key="1">
    <source>
        <dbReference type="SAM" id="Phobius"/>
    </source>
</evidence>
<dbReference type="AlphaFoldDB" id="A0A915ZS17"/>
<organism evidence="2 3">
    <name type="scientific">Rhizophagus irregularis</name>
    <dbReference type="NCBI Taxonomy" id="588596"/>
    <lineage>
        <taxon>Eukaryota</taxon>
        <taxon>Fungi</taxon>
        <taxon>Fungi incertae sedis</taxon>
        <taxon>Mucoromycota</taxon>
        <taxon>Glomeromycotina</taxon>
        <taxon>Glomeromycetes</taxon>
        <taxon>Glomerales</taxon>
        <taxon>Glomeraceae</taxon>
        <taxon>Rhizophagus</taxon>
    </lineage>
</organism>